<dbReference type="RefSeq" id="WP_014216440.1">
    <property type="nucleotide sequence ID" value="NZ_LWBO01000002.1"/>
</dbReference>
<dbReference type="Proteomes" id="UP000192277">
    <property type="component" value="Unassembled WGS sequence"/>
</dbReference>
<reference evidence="1 2" key="1">
    <citation type="submission" date="2016-04" db="EMBL/GenBank/DDBJ databases">
        <authorList>
            <person name="Chen L."/>
            <person name="Zhuang W."/>
            <person name="Wang G."/>
        </authorList>
    </citation>
    <scope>NUCLEOTIDE SEQUENCE [LARGE SCALE GENOMIC DNA]</scope>
    <source>
        <strain evidence="2">GR20</strain>
    </source>
</reference>
<accession>A0ABX3P3W1</accession>
<organism evidence="1 2">
    <name type="scientific">Niastella koreensis</name>
    <dbReference type="NCBI Taxonomy" id="354356"/>
    <lineage>
        <taxon>Bacteria</taxon>
        <taxon>Pseudomonadati</taxon>
        <taxon>Bacteroidota</taxon>
        <taxon>Chitinophagia</taxon>
        <taxon>Chitinophagales</taxon>
        <taxon>Chitinophagaceae</taxon>
        <taxon>Niastella</taxon>
    </lineage>
</organism>
<dbReference type="EMBL" id="LWBO01000002">
    <property type="protein sequence ID" value="OQP54042.1"/>
    <property type="molecule type" value="Genomic_DNA"/>
</dbReference>
<dbReference type="InterPro" id="IPR026444">
    <property type="entry name" value="Secre_tail"/>
</dbReference>
<dbReference type="NCBIfam" id="TIGR04183">
    <property type="entry name" value="Por_Secre_tail"/>
    <property type="match status" value="1"/>
</dbReference>
<proteinExistence type="predicted"/>
<sequence length="135" mass="14973">MNTTDTVGSTFIVRTVPALLTIAMLLAGAHTSFGCPLPVPTYSNDTILVQKQVTSKKHKIRLFQNDDQSALFFSARGLEGKVYQLFLFDVSGNLVSQANIKSKQTTVIDNIEKGNYLFEVFSDDERIENGQVIIK</sequence>
<keyword evidence="2" id="KW-1185">Reference proteome</keyword>
<gene>
    <name evidence="1" type="ORF">A4D02_20390</name>
</gene>
<evidence type="ECO:0000313" key="1">
    <source>
        <dbReference type="EMBL" id="OQP54042.1"/>
    </source>
</evidence>
<name>A0ABX3P3W1_9BACT</name>
<evidence type="ECO:0000313" key="2">
    <source>
        <dbReference type="Proteomes" id="UP000192277"/>
    </source>
</evidence>
<evidence type="ECO:0008006" key="3">
    <source>
        <dbReference type="Google" id="ProtNLM"/>
    </source>
</evidence>
<comment type="caution">
    <text evidence="1">The sequence shown here is derived from an EMBL/GenBank/DDBJ whole genome shotgun (WGS) entry which is preliminary data.</text>
</comment>
<protein>
    <recommendedName>
        <fullName evidence="3">Secretion system C-terminal sorting domain-containing protein</fullName>
    </recommendedName>
</protein>